<reference evidence="1" key="2">
    <citation type="journal article" date="2017" name="J. Med. Entomol.">
        <title>Transcriptome Analysis of the Triatoma infestans (Hemiptera: Reduviidae) Integument.</title>
        <authorList>
            <person name="Calderon-Fernandez G.M."/>
            <person name="Moriconi D.E."/>
            <person name="Dulbecco A.B."/>
            <person name="Juarez M.P."/>
        </authorList>
    </citation>
    <scope>NUCLEOTIDE SEQUENCE</scope>
    <source>
        <strain evidence="1">Int1</strain>
        <tissue evidence="1">Integument</tissue>
    </source>
</reference>
<organism evidence="1">
    <name type="scientific">Triatoma infestans</name>
    <name type="common">Assassin bug</name>
    <dbReference type="NCBI Taxonomy" id="30076"/>
    <lineage>
        <taxon>Eukaryota</taxon>
        <taxon>Metazoa</taxon>
        <taxon>Ecdysozoa</taxon>
        <taxon>Arthropoda</taxon>
        <taxon>Hexapoda</taxon>
        <taxon>Insecta</taxon>
        <taxon>Pterygota</taxon>
        <taxon>Neoptera</taxon>
        <taxon>Paraneoptera</taxon>
        <taxon>Hemiptera</taxon>
        <taxon>Heteroptera</taxon>
        <taxon>Panheteroptera</taxon>
        <taxon>Cimicomorpha</taxon>
        <taxon>Reduviidae</taxon>
        <taxon>Triatominae</taxon>
        <taxon>Triatoma</taxon>
    </lineage>
</organism>
<accession>A0A170TWZ2</accession>
<sequence>MCISVLHSLDLSKDICEHILARSRINVVNVISAVYNSGVFQEVSMTKTYRVDEAL</sequence>
<evidence type="ECO:0000313" key="1">
    <source>
        <dbReference type="EMBL" id="JAR95421.1"/>
    </source>
</evidence>
<proteinExistence type="predicted"/>
<name>A0A170TWZ2_TRIIF</name>
<reference evidence="1" key="1">
    <citation type="submission" date="2016-04" db="EMBL/GenBank/DDBJ databases">
        <authorList>
            <person name="Calderon-Fernandez G.M.Sr."/>
        </authorList>
    </citation>
    <scope>NUCLEOTIDE SEQUENCE</scope>
    <source>
        <strain evidence="1">Int1</strain>
        <tissue evidence="1">Integument</tissue>
    </source>
</reference>
<protein>
    <submittedName>
        <fullName evidence="1">Zinc finger protein 664-like protein isoform x2</fullName>
    </submittedName>
</protein>
<dbReference type="AlphaFoldDB" id="A0A170TWZ2"/>
<dbReference type="EMBL" id="GEMB01008041">
    <property type="protein sequence ID" value="JAR95421.1"/>
    <property type="molecule type" value="Transcribed_RNA"/>
</dbReference>